<gene>
    <name evidence="4" type="ORF">M666_12295</name>
</gene>
<organism evidence="4 5">
    <name type="scientific">Cellulophaga baltica 18</name>
    <dbReference type="NCBI Taxonomy" id="1348584"/>
    <lineage>
        <taxon>Bacteria</taxon>
        <taxon>Pseudomonadati</taxon>
        <taxon>Bacteroidota</taxon>
        <taxon>Flavobacteriia</taxon>
        <taxon>Flavobacteriales</taxon>
        <taxon>Flavobacteriaceae</taxon>
        <taxon>Cellulophaga</taxon>
    </lineage>
</organism>
<dbReference type="GO" id="GO:0016757">
    <property type="term" value="F:glycosyltransferase activity"/>
    <property type="evidence" value="ECO:0007669"/>
    <property type="project" value="UniProtKB-KW"/>
</dbReference>
<dbReference type="Proteomes" id="UP000030786">
    <property type="component" value="Chromosome"/>
</dbReference>
<name>A0AAU8RFS6_9FLAO</name>
<reference evidence="4 5" key="1">
    <citation type="journal article" date="2014" name="Environ. Microbiol.">
        <title>Contrasting genomic patterns and infection strategies of two co-existing Bacteroidetes podovirus genera.</title>
        <authorList>
            <person name="Holmfeldt K."/>
            <person name="Howard-Varona C."/>
            <person name="Solonenko N."/>
            <person name="Sullivan M.B."/>
        </authorList>
    </citation>
    <scope>NUCLEOTIDE SEQUENCE [LARGE SCALE GENOMIC DNA]</scope>
    <source>
        <strain evidence="4 5">18</strain>
    </source>
</reference>
<keyword evidence="3" id="KW-0472">Membrane</keyword>
<dbReference type="EMBL" id="CP009976">
    <property type="protein sequence ID" value="AIZ42297.1"/>
    <property type="molecule type" value="Genomic_DNA"/>
</dbReference>
<dbReference type="PANTHER" id="PTHR12526">
    <property type="entry name" value="GLYCOSYLTRANSFERASE"/>
    <property type="match status" value="1"/>
</dbReference>
<dbReference type="GeneID" id="78061519"/>
<dbReference type="PANTHER" id="PTHR12526:SF629">
    <property type="entry name" value="TEICHURONIC ACID BIOSYNTHESIS GLYCOSYLTRANSFERASE TUAH-RELATED"/>
    <property type="match status" value="1"/>
</dbReference>
<dbReference type="SUPFAM" id="SSF53756">
    <property type="entry name" value="UDP-Glycosyltransferase/glycogen phosphorylase"/>
    <property type="match status" value="1"/>
</dbReference>
<dbReference type="Pfam" id="PF13692">
    <property type="entry name" value="Glyco_trans_1_4"/>
    <property type="match status" value="1"/>
</dbReference>
<proteinExistence type="predicted"/>
<evidence type="ECO:0000313" key="5">
    <source>
        <dbReference type="Proteomes" id="UP000030786"/>
    </source>
</evidence>
<feature type="transmembrane region" description="Helical" evidence="3">
    <location>
        <begin position="92"/>
        <end position="111"/>
    </location>
</feature>
<keyword evidence="2" id="KW-0808">Transferase</keyword>
<keyword evidence="3" id="KW-0812">Transmembrane</keyword>
<dbReference type="AlphaFoldDB" id="A0AAU8RFS6"/>
<protein>
    <recommendedName>
        <fullName evidence="6">Glycosyl transferase family 1 domain-containing protein</fullName>
    </recommendedName>
</protein>
<evidence type="ECO:0000256" key="3">
    <source>
        <dbReference type="SAM" id="Phobius"/>
    </source>
</evidence>
<keyword evidence="1" id="KW-0328">Glycosyltransferase</keyword>
<keyword evidence="3" id="KW-1133">Transmembrane helix</keyword>
<dbReference type="KEGG" id="cbat:M666_12295"/>
<sequence length="403" mass="46473">MKKKILYVSSLCSEKVLNYLFESSKSKPEQAVQKFHRLLTTGFALHKDKCSVEVLSSLPIVPSNHDKKIWNLRKEELDNITFNYIPMINIKFFKNIGIFFYTFFKIIFWSLTNRNEDKVIICDVLNVSIASASLFASKISSLKIITIVTDLPGLMVTNVKKKNSILKNIYTKIAIYVLHKFDGYILLTIQMNEIVNPYNKPYMIMEGLVDLNMKGALNNLENKNEIKTVIYAGGLYEKYGVGNLINAFRKISNPNIKLYLYGSGEMVPEMQSITKSDFRIVYKGMVPNKEVVNEQLKATLLINPRPSTEEFTKYSFPSKNMEYMVSGTPMITTKLKGMPDEYLEYVYVFEDESEEGMHRTLVQILSKDKDELHNYGLKAKHFVLSKKNNLIQAERILNFTEKI</sequence>
<accession>A0AAU8RFS6</accession>
<evidence type="ECO:0000313" key="4">
    <source>
        <dbReference type="EMBL" id="AIZ42297.1"/>
    </source>
</evidence>
<evidence type="ECO:0000256" key="2">
    <source>
        <dbReference type="ARBA" id="ARBA00022679"/>
    </source>
</evidence>
<evidence type="ECO:0008006" key="6">
    <source>
        <dbReference type="Google" id="ProtNLM"/>
    </source>
</evidence>
<evidence type="ECO:0000256" key="1">
    <source>
        <dbReference type="ARBA" id="ARBA00022676"/>
    </source>
</evidence>
<dbReference type="RefSeq" id="WP_029446082.1">
    <property type="nucleotide sequence ID" value="NZ_CP009976.1"/>
</dbReference>
<dbReference type="Gene3D" id="3.40.50.2000">
    <property type="entry name" value="Glycogen Phosphorylase B"/>
    <property type="match status" value="2"/>
</dbReference>